<evidence type="ECO:0000256" key="1">
    <source>
        <dbReference type="SAM" id="MobiDB-lite"/>
    </source>
</evidence>
<dbReference type="Proteomes" id="UP001257234">
    <property type="component" value="Unassembled WGS sequence"/>
</dbReference>
<gene>
    <name evidence="2" type="ORF">RE431_07585</name>
</gene>
<dbReference type="EMBL" id="JAVJIU010000003">
    <property type="protein sequence ID" value="MDR5590495.1"/>
    <property type="molecule type" value="Genomic_DNA"/>
</dbReference>
<evidence type="ECO:0000313" key="3">
    <source>
        <dbReference type="Proteomes" id="UP001257234"/>
    </source>
</evidence>
<evidence type="ECO:0000313" key="2">
    <source>
        <dbReference type="EMBL" id="MDR5590495.1"/>
    </source>
</evidence>
<name>A0ABU1EQ30_9FLAO</name>
<organism evidence="2 3">
    <name type="scientific">Christiangramia sediminicola</name>
    <dbReference type="NCBI Taxonomy" id="3073267"/>
    <lineage>
        <taxon>Bacteria</taxon>
        <taxon>Pseudomonadati</taxon>
        <taxon>Bacteroidota</taxon>
        <taxon>Flavobacteriia</taxon>
        <taxon>Flavobacteriales</taxon>
        <taxon>Flavobacteriaceae</taxon>
        <taxon>Christiangramia</taxon>
    </lineage>
</organism>
<feature type="region of interest" description="Disordered" evidence="1">
    <location>
        <begin position="1"/>
        <end position="39"/>
    </location>
</feature>
<evidence type="ECO:0008006" key="4">
    <source>
        <dbReference type="Google" id="ProtNLM"/>
    </source>
</evidence>
<sequence length="698" mass="79704">MSFLLACSGEDESSIPSEPEIIMQPPTEENEEGSSGEGNETQTLNLVIEGLDLNFENLEAVSISGNSNLKEDGSFQELESELGIPVILTGENEDLLFGYYPSLLNSEEITDKDLIVFFINTYPDFAIQNYDLKDLVNELANVDYNNLKGEMIHSLNAYNNPYYNSNFLSELRNLTSELKARLTDIEANRSSETDDEFEIEYTRDNKISFPKKSPLYVSIGVGFEHDIENEVYSEYLTPKLTSDFRKSIADKIEEFLYGEEEQTELAFQGSLVHDGEWGVRITNGRHGDSRLAVDTRHQNTKQLNALILSYCLPVVFEIFDLNGPCGDGFIEIAEDLLSQLRSKLEDPNINFDAKFYEETLKGESENLFQMYEACLSPENKKLAYVKVFKKWVGKIFNIITFSEDLGQLILIDRDFTSSIIDQYGTLYLEKEQNLLFSILEYQNVSDTSFEGNTGDIFNYEAIVKEYWQKYEIKSTSVRSEFIKKPIERPGDQLPFKVGKVSGDASYNDGAITNDQGELKLNFELKEESSEFKIESHLQNSTLPEQNLKIEVQNGERNLLDGYWELCWDTIESFSDGCSSVDAGNCWRYGKVRFLDNNELDFPINYGTPSEDVVESSYNLTENHLYFIRKTEYEGTSSTTDPNTGETIKSFIKREQSFEGEIISEGLIKGVYKYQTYVTYSSYYSDTSCTYIYNSTLSK</sequence>
<proteinExistence type="predicted"/>
<accession>A0ABU1EQ30</accession>
<reference evidence="3" key="1">
    <citation type="submission" date="2023-07" db="EMBL/GenBank/DDBJ databases">
        <title>Christiangramia sp. SM2212., a novel bacterium of the family Flavobacteriaceae isolated from the sea sediment.</title>
        <authorList>
            <person name="Wang J."/>
            <person name="Zhang X."/>
        </authorList>
    </citation>
    <scope>NUCLEOTIDE SEQUENCE [LARGE SCALE GENOMIC DNA]</scope>
    <source>
        <strain evidence="3">SM2212</strain>
    </source>
</reference>
<dbReference type="RefSeq" id="WP_309561371.1">
    <property type="nucleotide sequence ID" value="NZ_JAVJIU010000003.1"/>
</dbReference>
<keyword evidence="3" id="KW-1185">Reference proteome</keyword>
<comment type="caution">
    <text evidence="2">The sequence shown here is derived from an EMBL/GenBank/DDBJ whole genome shotgun (WGS) entry which is preliminary data.</text>
</comment>
<protein>
    <recommendedName>
        <fullName evidence="4">Lipoprotein</fullName>
    </recommendedName>
</protein>